<feature type="compositionally biased region" description="Basic and acidic residues" evidence="1">
    <location>
        <begin position="754"/>
        <end position="764"/>
    </location>
</feature>
<feature type="compositionally biased region" description="Low complexity" evidence="1">
    <location>
        <begin position="598"/>
        <end position="620"/>
    </location>
</feature>
<feature type="region of interest" description="Disordered" evidence="1">
    <location>
        <begin position="733"/>
        <end position="764"/>
    </location>
</feature>
<evidence type="ECO:0000313" key="3">
    <source>
        <dbReference type="Proteomes" id="UP000308133"/>
    </source>
</evidence>
<proteinExistence type="predicted"/>
<evidence type="ECO:0000256" key="1">
    <source>
        <dbReference type="SAM" id="MobiDB-lite"/>
    </source>
</evidence>
<feature type="compositionally biased region" description="Basic and acidic residues" evidence="1">
    <location>
        <begin position="77"/>
        <end position="96"/>
    </location>
</feature>
<dbReference type="Proteomes" id="UP000308133">
    <property type="component" value="Unassembled WGS sequence"/>
</dbReference>
<dbReference type="EMBL" id="PTQR01000036">
    <property type="protein sequence ID" value="TKX24962.1"/>
    <property type="molecule type" value="Genomic_DNA"/>
</dbReference>
<feature type="compositionally biased region" description="Basic and acidic residues" evidence="1">
    <location>
        <begin position="36"/>
        <end position="51"/>
    </location>
</feature>
<feature type="region of interest" description="Disordered" evidence="1">
    <location>
        <begin position="36"/>
        <end position="127"/>
    </location>
</feature>
<evidence type="ECO:0000313" key="2">
    <source>
        <dbReference type="EMBL" id="TKX24962.1"/>
    </source>
</evidence>
<feature type="compositionally biased region" description="Polar residues" evidence="1">
    <location>
        <begin position="553"/>
        <end position="577"/>
    </location>
</feature>
<gene>
    <name evidence="2" type="ORF">C1H76_2805</name>
</gene>
<name>A0A4V6YAX0_9PEZI</name>
<accession>A0A4V6YAX0</accession>
<protein>
    <submittedName>
        <fullName evidence="2">Uncharacterized protein</fullName>
    </submittedName>
</protein>
<dbReference type="AlphaFoldDB" id="A0A4V6YAX0"/>
<sequence length="813" mass="89759">MAGNPPKELSFVTATKLEHFKDRGVMQKVRKAVMRDYLDKAKDDPKTTDVRAKKKSPPATQPIKSEPQSAVMPPPETVRRPDSGFRRDSHTSYERRRPSRPASIASSSGDSSSGKSTKAINPVIRPTPNQESLFALADSLNKHAAPPSTYPGQSNLDPILAPGSTIAAEKMSYLVAFTRRPQDAWQPPVPDPFANHDALPTTVDLDRLKVTCATYFGSHGMSEKWLPLMLTAPHAFLASLCISAPYSDLMAADQSGDEPASYADTRQTMEILDIVPRMINDKLNENGPSDSNITAVVQLLLGQLSSPYTALIGSHQNALKRMVNLRGGLDKLGGNGALALNLVITHTEANILRNEPGEPAYTQWMASYLAKNPTFAATSPEGPLHWVRNGMRSIAASPLCRSETLELILLMQELTEKVIRLRTLEENEREGNMDVIISQATEKSRIMDRIRGIVLRTHEMPPCHRMNPGGTPDWIYESIRLTSLLFSHAVWYHRPLHHNFECSLGCQYRITPEMIQDAVRHTALKPFWDHLAGVCYWVLMISAAACHDPIGETTSDVGSPKQSLSPRSPTRPATTIPTPLPPHRSTRVTATPPPPARPATVVPVPSSSSSSSTASTIQAPAAPTESFLRAANTYSAGKRLFEEYYQSRETNFIDGQLSDMRISEGTAAEGSQFVTAAPATQHQDEGDDGIYEPQCVPLYFRDTGFAGYEAYAGPTGYSGEETGQAATATTVVESSDEGQEHMEGQRRRRRRMEKRVSDGEMERRKQAEKRAYVKRFLTANAVRVSLLLRFEHVGATVESVKRLEEVTRWLNRL</sequence>
<dbReference type="PANTHER" id="PTHR37540">
    <property type="entry name" value="TRANSCRIPTION FACTOR (ACR-2), PUTATIVE-RELATED-RELATED"/>
    <property type="match status" value="1"/>
</dbReference>
<organism evidence="2 3">
    <name type="scientific">Elsinoe australis</name>
    <dbReference type="NCBI Taxonomy" id="40998"/>
    <lineage>
        <taxon>Eukaryota</taxon>
        <taxon>Fungi</taxon>
        <taxon>Dikarya</taxon>
        <taxon>Ascomycota</taxon>
        <taxon>Pezizomycotina</taxon>
        <taxon>Dothideomycetes</taxon>
        <taxon>Dothideomycetidae</taxon>
        <taxon>Myriangiales</taxon>
        <taxon>Elsinoaceae</taxon>
        <taxon>Elsinoe</taxon>
    </lineage>
</organism>
<comment type="caution">
    <text evidence="2">The sequence shown here is derived from an EMBL/GenBank/DDBJ whole genome shotgun (WGS) entry which is preliminary data.</text>
</comment>
<feature type="region of interest" description="Disordered" evidence="1">
    <location>
        <begin position="553"/>
        <end position="620"/>
    </location>
</feature>
<dbReference type="PANTHER" id="PTHR37540:SF5">
    <property type="entry name" value="TRANSCRIPTION FACTOR DOMAIN-CONTAINING PROTEIN"/>
    <property type="match status" value="1"/>
</dbReference>
<reference evidence="2 3" key="1">
    <citation type="submission" date="2018-02" db="EMBL/GenBank/DDBJ databases">
        <title>Draft genome sequences of Elsinoe sp., causing black scab on jojoba.</title>
        <authorList>
            <person name="Stodart B."/>
            <person name="Jeffress S."/>
            <person name="Ash G."/>
            <person name="Arun Chinnappa K."/>
        </authorList>
    </citation>
    <scope>NUCLEOTIDE SEQUENCE [LARGE SCALE GENOMIC DNA]</scope>
    <source>
        <strain evidence="2 3">Hillstone_2</strain>
    </source>
</reference>
<feature type="compositionally biased region" description="Low complexity" evidence="1">
    <location>
        <begin position="100"/>
        <end position="116"/>
    </location>
</feature>